<keyword evidence="5" id="KW-0862">Zinc</keyword>
<keyword evidence="4 6" id="KW-0732">Signal</keyword>
<dbReference type="InterPro" id="IPR006129">
    <property type="entry name" value="AdhesinB"/>
</dbReference>
<dbReference type="Proteomes" id="UP001218412">
    <property type="component" value="Chromosome"/>
</dbReference>
<dbReference type="RefSeq" id="WP_272858405.1">
    <property type="nucleotide sequence ID" value="NZ_CP067134.1"/>
</dbReference>
<accession>A0ABY7STX9</accession>
<sequence>MRFLLSAALLAMLTGPAHAAPPQIVTDTAISGALVSQIMGDLGQPHVLLPTGSGVHHYQMRPSDARALQSAQLLVWFGPQLTPWLDRAAGGRDDQAGQLQLLSVPDATLRALNPADAHHHDHDHGDTDPHAWLDLSNAPVWLDHIARRLSELDPPNAAIYADNAAAAAREYRALDERIAATLAPLEDADFAVFHDAYGYFTDRYGLRPAIAVLPGDATSASAARVQAVRAQIAESGARCAFPEYGHDPVLIRTVTEGTDVTVGGELDPAGAGVPQGPSHYLDTMRGLADTLSGCLDKG</sequence>
<evidence type="ECO:0000256" key="6">
    <source>
        <dbReference type="SAM" id="SignalP"/>
    </source>
</evidence>
<organism evidence="7 8">
    <name type="scientific">Paracoccus stylophorae</name>
    <dbReference type="NCBI Taxonomy" id="659350"/>
    <lineage>
        <taxon>Bacteria</taxon>
        <taxon>Pseudomonadati</taxon>
        <taxon>Pseudomonadota</taxon>
        <taxon>Alphaproteobacteria</taxon>
        <taxon>Rhodobacterales</taxon>
        <taxon>Paracoccaceae</taxon>
        <taxon>Paracoccus</taxon>
    </lineage>
</organism>
<gene>
    <name evidence="7" type="ORF">JHW45_14965</name>
</gene>
<dbReference type="PANTHER" id="PTHR42953">
    <property type="entry name" value="HIGH-AFFINITY ZINC UPTAKE SYSTEM PROTEIN ZNUA-RELATED"/>
    <property type="match status" value="1"/>
</dbReference>
<comment type="similarity">
    <text evidence="1">Belongs to the bacterial solute-binding protein 9 family.</text>
</comment>
<keyword evidence="5" id="KW-0864">Zinc transport</keyword>
<evidence type="ECO:0000256" key="3">
    <source>
        <dbReference type="ARBA" id="ARBA00022448"/>
    </source>
</evidence>
<keyword evidence="8" id="KW-1185">Reference proteome</keyword>
<dbReference type="InterPro" id="IPR050492">
    <property type="entry name" value="Bact_metal-bind_prot9"/>
</dbReference>
<dbReference type="Pfam" id="PF01297">
    <property type="entry name" value="ZnuA"/>
    <property type="match status" value="1"/>
</dbReference>
<dbReference type="InterPro" id="IPR006127">
    <property type="entry name" value="ZnuA-like"/>
</dbReference>
<name>A0ABY7STX9_9RHOB</name>
<dbReference type="Gene3D" id="3.40.50.1980">
    <property type="entry name" value="Nitrogenase molybdenum iron protein domain"/>
    <property type="match status" value="2"/>
</dbReference>
<evidence type="ECO:0000313" key="8">
    <source>
        <dbReference type="Proteomes" id="UP001218412"/>
    </source>
</evidence>
<evidence type="ECO:0000256" key="2">
    <source>
        <dbReference type="ARBA" id="ARBA00015915"/>
    </source>
</evidence>
<evidence type="ECO:0000313" key="7">
    <source>
        <dbReference type="EMBL" id="WCR10346.1"/>
    </source>
</evidence>
<reference evidence="7 8" key="1">
    <citation type="submission" date="2021-01" db="EMBL/GenBank/DDBJ databases">
        <title>Biogeographic distribution of Paracoccus.</title>
        <authorList>
            <person name="Hollensteiner J."/>
            <person name="Leineberger J."/>
            <person name="Brinkhoff T."/>
            <person name="Daniel R."/>
        </authorList>
    </citation>
    <scope>NUCLEOTIDE SEQUENCE [LARGE SCALE GENOMIC DNA]</scope>
    <source>
        <strain evidence="7 8">LMG25392</strain>
    </source>
</reference>
<proteinExistence type="inferred from homology"/>
<keyword evidence="5" id="KW-0406">Ion transport</keyword>
<keyword evidence="3" id="KW-0813">Transport</keyword>
<protein>
    <recommendedName>
        <fullName evidence="2">High-affinity zinc uptake system protein ZnuA</fullName>
    </recommendedName>
</protein>
<evidence type="ECO:0000256" key="5">
    <source>
        <dbReference type="ARBA" id="ARBA00022906"/>
    </source>
</evidence>
<dbReference type="EMBL" id="CP067134">
    <property type="protein sequence ID" value="WCR10346.1"/>
    <property type="molecule type" value="Genomic_DNA"/>
</dbReference>
<feature type="chain" id="PRO_5047155517" description="High-affinity zinc uptake system protein ZnuA" evidence="6">
    <location>
        <begin position="20"/>
        <end position="298"/>
    </location>
</feature>
<feature type="signal peptide" evidence="6">
    <location>
        <begin position="1"/>
        <end position="19"/>
    </location>
</feature>
<dbReference type="PANTHER" id="PTHR42953:SF3">
    <property type="entry name" value="HIGH-AFFINITY ZINC UPTAKE SYSTEM PROTEIN ZNUA"/>
    <property type="match status" value="1"/>
</dbReference>
<evidence type="ECO:0000256" key="4">
    <source>
        <dbReference type="ARBA" id="ARBA00022729"/>
    </source>
</evidence>
<dbReference type="PRINTS" id="PR00691">
    <property type="entry name" value="ADHESINB"/>
</dbReference>
<dbReference type="SUPFAM" id="SSF53807">
    <property type="entry name" value="Helical backbone' metal receptor"/>
    <property type="match status" value="1"/>
</dbReference>
<evidence type="ECO:0000256" key="1">
    <source>
        <dbReference type="ARBA" id="ARBA00011028"/>
    </source>
</evidence>